<keyword evidence="1" id="KW-0732">Signal</keyword>
<proteinExistence type="predicted"/>
<sequence length="558" mass="61052">MIAVLAFVAVLSGCSDKNEAANSSPGGSSGASSEATSSSSPVASEQPANGTEAEALPIVSEPLTLTYFTQLAANAAPVVKDYNEIAAYQELEKRTGIHIEWKHPVAGQEAQQLSLMMASGNPTDIIEYNWTDGYPGGAAKAIAEGNAIRLNELIDQYAPNFKKLLEEHPEYKKMITNDDGDIYAFPFLRGDPSLLTSAGLWIRQDWLDKLGLKMPVTVEDWHTVLKAFKEQDPNGNGKADELPFNFGQPNANKFWFDRTSAFIGAWGIGTGFYQENSQVKYGAIQPEFKSFLQTLQTWYKEGLIDPDYALTDSKAMDAKITGNLLGAGFASIGGGIGRLYQLMADIDPSYKVLGAPLPVLEEGDTLQLMQRDFPYTGLGASITAANKHPIETVKWMDYKYGEAGSLLMNFGIEGVSYNMVDGNPQYTEAVTKAPDNLSFAQALSKYALPAANGAFVQDKRYFDQFAGLPIQQESMKNWMQGGTEKMMPPVSVTADESARFASVMNDVNTYIAEMFDKFVMGSEPIENFDKYVKTLKSMGIDDAISIEQAALDRYNSRP</sequence>
<dbReference type="PANTHER" id="PTHR43649">
    <property type="entry name" value="ARABINOSE-BINDING PROTEIN-RELATED"/>
    <property type="match status" value="1"/>
</dbReference>
<dbReference type="EMBL" id="SSOB01000023">
    <property type="protein sequence ID" value="THF76754.1"/>
    <property type="molecule type" value="Genomic_DNA"/>
</dbReference>
<dbReference type="SUPFAM" id="SSF53850">
    <property type="entry name" value="Periplasmic binding protein-like II"/>
    <property type="match status" value="1"/>
</dbReference>
<feature type="compositionally biased region" description="Low complexity" evidence="2">
    <location>
        <begin position="20"/>
        <end position="48"/>
    </location>
</feature>
<name>A0A4S4BUX2_9BACL</name>
<reference evidence="3 4" key="1">
    <citation type="submission" date="2019-04" db="EMBL/GenBank/DDBJ databases">
        <title>Cohnella sp. nov. isolated from preserved vegetables.</title>
        <authorList>
            <person name="Lin S.-Y."/>
            <person name="Hung M.-H."/>
            <person name="Young C.-C."/>
        </authorList>
    </citation>
    <scope>NUCLEOTIDE SEQUENCE [LARGE SCALE GENOMIC DNA]</scope>
    <source>
        <strain evidence="3 4">CC-MHH1044</strain>
    </source>
</reference>
<evidence type="ECO:0000313" key="3">
    <source>
        <dbReference type="EMBL" id="THF76754.1"/>
    </source>
</evidence>
<evidence type="ECO:0000256" key="2">
    <source>
        <dbReference type="SAM" id="MobiDB-lite"/>
    </source>
</evidence>
<dbReference type="OrthoDB" id="9787283at2"/>
<keyword evidence="4" id="KW-1185">Reference proteome</keyword>
<dbReference type="PANTHER" id="PTHR43649:SF33">
    <property type="entry name" value="POLYGALACTURONAN_RHAMNOGALACTURONAN-BINDING PROTEIN YTCQ"/>
    <property type="match status" value="1"/>
</dbReference>
<protein>
    <submittedName>
        <fullName evidence="3">Extracellular solute-binding protein</fullName>
    </submittedName>
</protein>
<dbReference type="Proteomes" id="UP000310636">
    <property type="component" value="Unassembled WGS sequence"/>
</dbReference>
<evidence type="ECO:0000256" key="1">
    <source>
        <dbReference type="ARBA" id="ARBA00022729"/>
    </source>
</evidence>
<gene>
    <name evidence="3" type="ORF">E6C55_18275</name>
</gene>
<feature type="region of interest" description="Disordered" evidence="2">
    <location>
        <begin position="18"/>
        <end position="51"/>
    </location>
</feature>
<dbReference type="InterPro" id="IPR050490">
    <property type="entry name" value="Bact_solute-bd_prot1"/>
</dbReference>
<comment type="caution">
    <text evidence="3">The sequence shown here is derived from an EMBL/GenBank/DDBJ whole genome shotgun (WGS) entry which is preliminary data.</text>
</comment>
<evidence type="ECO:0000313" key="4">
    <source>
        <dbReference type="Proteomes" id="UP000310636"/>
    </source>
</evidence>
<organism evidence="3 4">
    <name type="scientific">Cohnella fermenti</name>
    <dbReference type="NCBI Taxonomy" id="2565925"/>
    <lineage>
        <taxon>Bacteria</taxon>
        <taxon>Bacillati</taxon>
        <taxon>Bacillota</taxon>
        <taxon>Bacilli</taxon>
        <taxon>Bacillales</taxon>
        <taxon>Paenibacillaceae</taxon>
        <taxon>Cohnella</taxon>
    </lineage>
</organism>
<accession>A0A4S4BUX2</accession>
<dbReference type="AlphaFoldDB" id="A0A4S4BUX2"/>
<dbReference type="Gene3D" id="3.40.190.10">
    <property type="entry name" value="Periplasmic binding protein-like II"/>
    <property type="match status" value="2"/>
</dbReference>